<evidence type="ECO:0000313" key="1">
    <source>
        <dbReference type="EMBL" id="GBP38102.1"/>
    </source>
</evidence>
<gene>
    <name evidence="1" type="ORF">EVAR_80383_1</name>
</gene>
<protein>
    <submittedName>
        <fullName evidence="1">Uncharacterized protein</fullName>
    </submittedName>
</protein>
<sequence length="72" mass="7966">MDRRRGVGEKELWSGGRNGQGKWEWEMSLISHGVLPNPKNFKFDVFNRHSGAVLCQHKGADVAGAFGGARAR</sequence>
<evidence type="ECO:0000313" key="2">
    <source>
        <dbReference type="Proteomes" id="UP000299102"/>
    </source>
</evidence>
<organism evidence="1 2">
    <name type="scientific">Eumeta variegata</name>
    <name type="common">Bagworm moth</name>
    <name type="synonym">Eumeta japonica</name>
    <dbReference type="NCBI Taxonomy" id="151549"/>
    <lineage>
        <taxon>Eukaryota</taxon>
        <taxon>Metazoa</taxon>
        <taxon>Ecdysozoa</taxon>
        <taxon>Arthropoda</taxon>
        <taxon>Hexapoda</taxon>
        <taxon>Insecta</taxon>
        <taxon>Pterygota</taxon>
        <taxon>Neoptera</taxon>
        <taxon>Endopterygota</taxon>
        <taxon>Lepidoptera</taxon>
        <taxon>Glossata</taxon>
        <taxon>Ditrysia</taxon>
        <taxon>Tineoidea</taxon>
        <taxon>Psychidae</taxon>
        <taxon>Oiketicinae</taxon>
        <taxon>Eumeta</taxon>
    </lineage>
</organism>
<dbReference type="EMBL" id="BGZK01000344">
    <property type="protein sequence ID" value="GBP38102.1"/>
    <property type="molecule type" value="Genomic_DNA"/>
</dbReference>
<comment type="caution">
    <text evidence="1">The sequence shown here is derived from an EMBL/GenBank/DDBJ whole genome shotgun (WGS) entry which is preliminary data.</text>
</comment>
<name>A0A4C1VI92_EUMVA</name>
<dbReference type="Proteomes" id="UP000299102">
    <property type="component" value="Unassembled WGS sequence"/>
</dbReference>
<reference evidence="1 2" key="1">
    <citation type="journal article" date="2019" name="Commun. Biol.">
        <title>The bagworm genome reveals a unique fibroin gene that provides high tensile strength.</title>
        <authorList>
            <person name="Kono N."/>
            <person name="Nakamura H."/>
            <person name="Ohtoshi R."/>
            <person name="Tomita M."/>
            <person name="Numata K."/>
            <person name="Arakawa K."/>
        </authorList>
    </citation>
    <scope>NUCLEOTIDE SEQUENCE [LARGE SCALE GENOMIC DNA]</scope>
</reference>
<accession>A0A4C1VI92</accession>
<proteinExistence type="predicted"/>
<dbReference type="AlphaFoldDB" id="A0A4C1VI92"/>
<keyword evidence="2" id="KW-1185">Reference proteome</keyword>